<feature type="compositionally biased region" description="Low complexity" evidence="1">
    <location>
        <begin position="11"/>
        <end position="20"/>
    </location>
</feature>
<evidence type="ECO:0000313" key="3">
    <source>
        <dbReference type="Proteomes" id="UP000230002"/>
    </source>
</evidence>
<proteinExistence type="predicted"/>
<evidence type="ECO:0000313" key="2">
    <source>
        <dbReference type="EMBL" id="PIL28669.1"/>
    </source>
</evidence>
<dbReference type="Proteomes" id="UP000230002">
    <property type="component" value="Unassembled WGS sequence"/>
</dbReference>
<protein>
    <submittedName>
        <fullName evidence="2">Uncharacterized protein</fullName>
    </submittedName>
</protein>
<evidence type="ECO:0000256" key="1">
    <source>
        <dbReference type="SAM" id="MobiDB-lite"/>
    </source>
</evidence>
<accession>A0A2G8S4G0</accession>
<organism evidence="2 3">
    <name type="scientific">Ganoderma sinense ZZ0214-1</name>
    <dbReference type="NCBI Taxonomy" id="1077348"/>
    <lineage>
        <taxon>Eukaryota</taxon>
        <taxon>Fungi</taxon>
        <taxon>Dikarya</taxon>
        <taxon>Basidiomycota</taxon>
        <taxon>Agaricomycotina</taxon>
        <taxon>Agaricomycetes</taxon>
        <taxon>Polyporales</taxon>
        <taxon>Polyporaceae</taxon>
        <taxon>Ganoderma</taxon>
    </lineage>
</organism>
<dbReference type="EMBL" id="AYKW01000023">
    <property type="protein sequence ID" value="PIL28669.1"/>
    <property type="molecule type" value="Genomic_DNA"/>
</dbReference>
<feature type="compositionally biased region" description="Acidic residues" evidence="1">
    <location>
        <begin position="1"/>
        <end position="10"/>
    </location>
</feature>
<gene>
    <name evidence="2" type="ORF">GSI_08713</name>
</gene>
<dbReference type="AlphaFoldDB" id="A0A2G8S4G0"/>
<feature type="region of interest" description="Disordered" evidence="1">
    <location>
        <begin position="1"/>
        <end position="77"/>
    </location>
</feature>
<comment type="caution">
    <text evidence="2">The sequence shown here is derived from an EMBL/GenBank/DDBJ whole genome shotgun (WGS) entry which is preliminary data.</text>
</comment>
<feature type="compositionally biased region" description="Acidic residues" evidence="1">
    <location>
        <begin position="29"/>
        <end position="49"/>
    </location>
</feature>
<sequence>MELGEGESDLEASLASALAGPHRDIDNYDHEDDNDNEDNEDEDGEEDDNVDVRYVWPEFGRASSPRARGSPRSTSSS</sequence>
<reference evidence="2 3" key="1">
    <citation type="journal article" date="2015" name="Sci. Rep.">
        <title>Chromosome-level genome map provides insights into diverse defense mechanisms in the medicinal fungus Ganoderma sinense.</title>
        <authorList>
            <person name="Zhu Y."/>
            <person name="Xu J."/>
            <person name="Sun C."/>
            <person name="Zhou S."/>
            <person name="Xu H."/>
            <person name="Nelson D.R."/>
            <person name="Qian J."/>
            <person name="Song J."/>
            <person name="Luo H."/>
            <person name="Xiang L."/>
            <person name="Li Y."/>
            <person name="Xu Z."/>
            <person name="Ji A."/>
            <person name="Wang L."/>
            <person name="Lu S."/>
            <person name="Hayward A."/>
            <person name="Sun W."/>
            <person name="Li X."/>
            <person name="Schwartz D.C."/>
            <person name="Wang Y."/>
            <person name="Chen S."/>
        </authorList>
    </citation>
    <scope>NUCLEOTIDE SEQUENCE [LARGE SCALE GENOMIC DNA]</scope>
    <source>
        <strain evidence="2 3">ZZ0214-1</strain>
    </source>
</reference>
<feature type="compositionally biased region" description="Low complexity" evidence="1">
    <location>
        <begin position="60"/>
        <end position="77"/>
    </location>
</feature>
<name>A0A2G8S4G0_9APHY</name>
<keyword evidence="3" id="KW-1185">Reference proteome</keyword>